<dbReference type="SUPFAM" id="SSF57850">
    <property type="entry name" value="RING/U-box"/>
    <property type="match status" value="1"/>
</dbReference>
<dbReference type="GO" id="GO:0005634">
    <property type="term" value="C:nucleus"/>
    <property type="evidence" value="ECO:0007669"/>
    <property type="project" value="UniProtKB-ARBA"/>
</dbReference>
<dbReference type="Pfam" id="PF00097">
    <property type="entry name" value="zf-C3HC4"/>
    <property type="match status" value="1"/>
</dbReference>
<dbReference type="GO" id="GO:0005783">
    <property type="term" value="C:endoplasmic reticulum"/>
    <property type="evidence" value="ECO:0007669"/>
    <property type="project" value="InterPro"/>
</dbReference>
<evidence type="ECO:0000256" key="3">
    <source>
        <dbReference type="ARBA" id="ARBA00004906"/>
    </source>
</evidence>
<evidence type="ECO:0000256" key="12">
    <source>
        <dbReference type="SAM" id="MobiDB-lite"/>
    </source>
</evidence>
<dbReference type="STRING" id="7260.B4NG59"/>
<evidence type="ECO:0000256" key="8">
    <source>
        <dbReference type="ARBA" id="ARBA00022786"/>
    </source>
</evidence>
<dbReference type="Gene3D" id="3.30.40.10">
    <property type="entry name" value="Zinc/RING finger domain, C3HC4 (zinc finger)"/>
    <property type="match status" value="1"/>
</dbReference>
<dbReference type="InterPro" id="IPR001841">
    <property type="entry name" value="Znf_RING"/>
</dbReference>
<gene>
    <name evidence="15" type="primary">Dwil\GK22411</name>
    <name evidence="15" type="ORF">Dwil_GK22411</name>
</gene>
<evidence type="ECO:0000313" key="16">
    <source>
        <dbReference type="Proteomes" id="UP000007798"/>
    </source>
</evidence>
<dbReference type="InterPro" id="IPR018957">
    <property type="entry name" value="Znf_C3HC4_RING-type"/>
</dbReference>
<dbReference type="EMBL" id="CH964251">
    <property type="protein sequence ID" value="EDW83276.2"/>
    <property type="molecule type" value="Genomic_DNA"/>
</dbReference>
<dbReference type="PROSITE" id="PS00518">
    <property type="entry name" value="ZF_RING_1"/>
    <property type="match status" value="1"/>
</dbReference>
<dbReference type="Proteomes" id="UP000007798">
    <property type="component" value="Unassembled WGS sequence"/>
</dbReference>
<evidence type="ECO:0000256" key="4">
    <source>
        <dbReference type="ARBA" id="ARBA00012483"/>
    </source>
</evidence>
<dbReference type="PANTHER" id="PTHR12313">
    <property type="entry name" value="E3 UBIQUITIN-PROTEIN LIGASE RNF5-RELATED"/>
    <property type="match status" value="1"/>
</dbReference>
<keyword evidence="10 13" id="KW-0472">Membrane</keyword>
<keyword evidence="7 11" id="KW-0863">Zinc-finger</keyword>
<dbReference type="FunCoup" id="B4NG59">
    <property type="interactions" value="115"/>
</dbReference>
<dbReference type="KEGG" id="dwi:6649627"/>
<protein>
    <recommendedName>
        <fullName evidence="4">RING-type E3 ubiquitin transferase</fullName>
        <ecNumber evidence="4">2.3.2.27</ecNumber>
    </recommendedName>
</protein>
<reference evidence="15 16" key="1">
    <citation type="journal article" date="2007" name="Nature">
        <title>Evolution of genes and genomes on the Drosophila phylogeny.</title>
        <authorList>
            <consortium name="Drosophila 12 Genomes Consortium"/>
            <person name="Clark A.G."/>
            <person name="Eisen M.B."/>
            <person name="Smith D.R."/>
            <person name="Bergman C.M."/>
            <person name="Oliver B."/>
            <person name="Markow T.A."/>
            <person name="Kaufman T.C."/>
            <person name="Kellis M."/>
            <person name="Gelbart W."/>
            <person name="Iyer V.N."/>
            <person name="Pollard D.A."/>
            <person name="Sackton T.B."/>
            <person name="Larracuente A.M."/>
            <person name="Singh N.D."/>
            <person name="Abad J.P."/>
            <person name="Abt D.N."/>
            <person name="Adryan B."/>
            <person name="Aguade M."/>
            <person name="Akashi H."/>
            <person name="Anderson W.W."/>
            <person name="Aquadro C.F."/>
            <person name="Ardell D.H."/>
            <person name="Arguello R."/>
            <person name="Artieri C.G."/>
            <person name="Barbash D.A."/>
            <person name="Barker D."/>
            <person name="Barsanti P."/>
            <person name="Batterham P."/>
            <person name="Batzoglou S."/>
            <person name="Begun D."/>
            <person name="Bhutkar A."/>
            <person name="Blanco E."/>
            <person name="Bosak S.A."/>
            <person name="Bradley R.K."/>
            <person name="Brand A.D."/>
            <person name="Brent M.R."/>
            <person name="Brooks A.N."/>
            <person name="Brown R.H."/>
            <person name="Butlin R.K."/>
            <person name="Caggese C."/>
            <person name="Calvi B.R."/>
            <person name="Bernardo de Carvalho A."/>
            <person name="Caspi A."/>
            <person name="Castrezana S."/>
            <person name="Celniker S.E."/>
            <person name="Chang J.L."/>
            <person name="Chapple C."/>
            <person name="Chatterji S."/>
            <person name="Chinwalla A."/>
            <person name="Civetta A."/>
            <person name="Clifton S.W."/>
            <person name="Comeron J.M."/>
            <person name="Costello J.C."/>
            <person name="Coyne J.A."/>
            <person name="Daub J."/>
            <person name="David R.G."/>
            <person name="Delcher A.L."/>
            <person name="Delehaunty K."/>
            <person name="Do C.B."/>
            <person name="Ebling H."/>
            <person name="Edwards K."/>
            <person name="Eickbush T."/>
            <person name="Evans J.D."/>
            <person name="Filipski A."/>
            <person name="Findeiss S."/>
            <person name="Freyhult E."/>
            <person name="Fulton L."/>
            <person name="Fulton R."/>
            <person name="Garcia A.C."/>
            <person name="Gardiner A."/>
            <person name="Garfield D.A."/>
            <person name="Garvin B.E."/>
            <person name="Gibson G."/>
            <person name="Gilbert D."/>
            <person name="Gnerre S."/>
            <person name="Godfrey J."/>
            <person name="Good R."/>
            <person name="Gotea V."/>
            <person name="Gravely B."/>
            <person name="Greenberg A.J."/>
            <person name="Griffiths-Jones S."/>
            <person name="Gross S."/>
            <person name="Guigo R."/>
            <person name="Gustafson E.A."/>
            <person name="Haerty W."/>
            <person name="Hahn M.W."/>
            <person name="Halligan D.L."/>
            <person name="Halpern A.L."/>
            <person name="Halter G.M."/>
            <person name="Han M.V."/>
            <person name="Heger A."/>
            <person name="Hillier L."/>
            <person name="Hinrichs A.S."/>
            <person name="Holmes I."/>
            <person name="Hoskins R.A."/>
            <person name="Hubisz M.J."/>
            <person name="Hultmark D."/>
            <person name="Huntley M.A."/>
            <person name="Jaffe D.B."/>
            <person name="Jagadeeshan S."/>
            <person name="Jeck W.R."/>
            <person name="Johnson J."/>
            <person name="Jones C.D."/>
            <person name="Jordan W.C."/>
            <person name="Karpen G.H."/>
            <person name="Kataoka E."/>
            <person name="Keightley P.D."/>
            <person name="Kheradpour P."/>
            <person name="Kirkness E.F."/>
            <person name="Koerich L.B."/>
            <person name="Kristiansen K."/>
            <person name="Kudrna D."/>
            <person name="Kulathinal R.J."/>
            <person name="Kumar S."/>
            <person name="Kwok R."/>
            <person name="Lander E."/>
            <person name="Langley C.H."/>
            <person name="Lapoint R."/>
            <person name="Lazzaro B.P."/>
            <person name="Lee S.J."/>
            <person name="Levesque L."/>
            <person name="Li R."/>
            <person name="Lin C.F."/>
            <person name="Lin M.F."/>
            <person name="Lindblad-Toh K."/>
            <person name="Llopart A."/>
            <person name="Long M."/>
            <person name="Low L."/>
            <person name="Lozovsky E."/>
            <person name="Lu J."/>
            <person name="Luo M."/>
            <person name="Machado C.A."/>
            <person name="Makalowski W."/>
            <person name="Marzo M."/>
            <person name="Matsuda M."/>
            <person name="Matzkin L."/>
            <person name="McAllister B."/>
            <person name="McBride C.S."/>
            <person name="McKernan B."/>
            <person name="McKernan K."/>
            <person name="Mendez-Lago M."/>
            <person name="Minx P."/>
            <person name="Mollenhauer M.U."/>
            <person name="Montooth K."/>
            <person name="Mount S.M."/>
            <person name="Mu X."/>
            <person name="Myers E."/>
            <person name="Negre B."/>
            <person name="Newfeld S."/>
            <person name="Nielsen R."/>
            <person name="Noor M.A."/>
            <person name="O'Grady P."/>
            <person name="Pachter L."/>
            <person name="Papaceit M."/>
            <person name="Parisi M.J."/>
            <person name="Parisi M."/>
            <person name="Parts L."/>
            <person name="Pedersen J.S."/>
            <person name="Pesole G."/>
            <person name="Phillippy A.M."/>
            <person name="Ponting C.P."/>
            <person name="Pop M."/>
            <person name="Porcelli D."/>
            <person name="Powell J.R."/>
            <person name="Prohaska S."/>
            <person name="Pruitt K."/>
            <person name="Puig M."/>
            <person name="Quesneville H."/>
            <person name="Ram K.R."/>
            <person name="Rand D."/>
            <person name="Rasmussen M.D."/>
            <person name="Reed L.K."/>
            <person name="Reenan R."/>
            <person name="Reily A."/>
            <person name="Remington K.A."/>
            <person name="Rieger T.T."/>
            <person name="Ritchie M.G."/>
            <person name="Robin C."/>
            <person name="Rogers Y.H."/>
            <person name="Rohde C."/>
            <person name="Rozas J."/>
            <person name="Rubenfield M.J."/>
            <person name="Ruiz A."/>
            <person name="Russo S."/>
            <person name="Salzberg S.L."/>
            <person name="Sanchez-Gracia A."/>
            <person name="Saranga D.J."/>
            <person name="Sato H."/>
            <person name="Schaeffer S.W."/>
            <person name="Schatz M.C."/>
            <person name="Schlenke T."/>
            <person name="Schwartz R."/>
            <person name="Segarra C."/>
            <person name="Singh R.S."/>
            <person name="Sirot L."/>
            <person name="Sirota M."/>
            <person name="Sisneros N.B."/>
            <person name="Smith C.D."/>
            <person name="Smith T.F."/>
            <person name="Spieth J."/>
            <person name="Stage D.E."/>
            <person name="Stark A."/>
            <person name="Stephan W."/>
            <person name="Strausberg R.L."/>
            <person name="Strempel S."/>
            <person name="Sturgill D."/>
            <person name="Sutton G."/>
            <person name="Sutton G.G."/>
            <person name="Tao W."/>
            <person name="Teichmann S."/>
            <person name="Tobari Y.N."/>
            <person name="Tomimura Y."/>
            <person name="Tsolas J.M."/>
            <person name="Valente V.L."/>
            <person name="Venter E."/>
            <person name="Venter J.C."/>
            <person name="Vicario S."/>
            <person name="Vieira F.G."/>
            <person name="Vilella A.J."/>
            <person name="Villasante A."/>
            <person name="Walenz B."/>
            <person name="Wang J."/>
            <person name="Wasserman M."/>
            <person name="Watts T."/>
            <person name="Wilson D."/>
            <person name="Wilson R.K."/>
            <person name="Wing R.A."/>
            <person name="Wolfner M.F."/>
            <person name="Wong A."/>
            <person name="Wong G.K."/>
            <person name="Wu C.I."/>
            <person name="Wu G."/>
            <person name="Yamamoto D."/>
            <person name="Yang H.P."/>
            <person name="Yang S.P."/>
            <person name="Yorke J.A."/>
            <person name="Yoshida K."/>
            <person name="Zdobnov E."/>
            <person name="Zhang P."/>
            <person name="Zhang Y."/>
            <person name="Zimin A.V."/>
            <person name="Baldwin J."/>
            <person name="Abdouelleil A."/>
            <person name="Abdulkadir J."/>
            <person name="Abebe A."/>
            <person name="Abera B."/>
            <person name="Abreu J."/>
            <person name="Acer S.C."/>
            <person name="Aftuck L."/>
            <person name="Alexander A."/>
            <person name="An P."/>
            <person name="Anderson E."/>
            <person name="Anderson S."/>
            <person name="Arachi H."/>
            <person name="Azer M."/>
            <person name="Bachantsang P."/>
            <person name="Barry A."/>
            <person name="Bayul T."/>
            <person name="Berlin A."/>
            <person name="Bessette D."/>
            <person name="Bloom T."/>
            <person name="Blye J."/>
            <person name="Boguslavskiy L."/>
            <person name="Bonnet C."/>
            <person name="Boukhgalter B."/>
            <person name="Bourzgui I."/>
            <person name="Brown A."/>
            <person name="Cahill P."/>
            <person name="Channer S."/>
            <person name="Cheshatsang Y."/>
            <person name="Chuda L."/>
            <person name="Citroen M."/>
            <person name="Collymore A."/>
            <person name="Cooke P."/>
            <person name="Costello M."/>
            <person name="D'Aco K."/>
            <person name="Daza R."/>
            <person name="De Haan G."/>
            <person name="DeGray S."/>
            <person name="DeMaso C."/>
            <person name="Dhargay N."/>
            <person name="Dooley K."/>
            <person name="Dooley E."/>
            <person name="Doricent M."/>
            <person name="Dorje P."/>
            <person name="Dorjee K."/>
            <person name="Dupes A."/>
            <person name="Elong R."/>
            <person name="Falk J."/>
            <person name="Farina A."/>
            <person name="Faro S."/>
            <person name="Ferguson D."/>
            <person name="Fisher S."/>
            <person name="Foley C.D."/>
            <person name="Franke A."/>
            <person name="Friedrich D."/>
            <person name="Gadbois L."/>
            <person name="Gearin G."/>
            <person name="Gearin C.R."/>
            <person name="Giannoukos G."/>
            <person name="Goode T."/>
            <person name="Graham J."/>
            <person name="Grandbois E."/>
            <person name="Grewal S."/>
            <person name="Gyaltsen K."/>
            <person name="Hafez N."/>
            <person name="Hagos B."/>
            <person name="Hall J."/>
            <person name="Henson C."/>
            <person name="Hollinger A."/>
            <person name="Honan T."/>
            <person name="Huard M.D."/>
            <person name="Hughes L."/>
            <person name="Hurhula B."/>
            <person name="Husby M.E."/>
            <person name="Kamat A."/>
            <person name="Kanga B."/>
            <person name="Kashin S."/>
            <person name="Khazanovich D."/>
            <person name="Kisner P."/>
            <person name="Lance K."/>
            <person name="Lara M."/>
            <person name="Lee W."/>
            <person name="Lennon N."/>
            <person name="Letendre F."/>
            <person name="LeVine R."/>
            <person name="Lipovsky A."/>
            <person name="Liu X."/>
            <person name="Liu J."/>
            <person name="Liu S."/>
            <person name="Lokyitsang T."/>
            <person name="Lokyitsang Y."/>
            <person name="Lubonja R."/>
            <person name="Lui A."/>
            <person name="MacDonald P."/>
            <person name="Magnisalis V."/>
            <person name="Maru K."/>
            <person name="Matthews C."/>
            <person name="McCusker W."/>
            <person name="McDonough S."/>
            <person name="Mehta T."/>
            <person name="Meldrim J."/>
            <person name="Meneus L."/>
            <person name="Mihai O."/>
            <person name="Mihalev A."/>
            <person name="Mihova T."/>
            <person name="Mittelman R."/>
            <person name="Mlenga V."/>
            <person name="Montmayeur A."/>
            <person name="Mulrain L."/>
            <person name="Navidi A."/>
            <person name="Naylor J."/>
            <person name="Negash T."/>
            <person name="Nguyen T."/>
            <person name="Nguyen N."/>
            <person name="Nicol R."/>
            <person name="Norbu C."/>
            <person name="Norbu N."/>
            <person name="Novod N."/>
            <person name="O'Neill B."/>
            <person name="Osman S."/>
            <person name="Markiewicz E."/>
            <person name="Oyono O.L."/>
            <person name="Patti C."/>
            <person name="Phunkhang P."/>
            <person name="Pierre F."/>
            <person name="Priest M."/>
            <person name="Raghuraman S."/>
            <person name="Rege F."/>
            <person name="Reyes R."/>
            <person name="Rise C."/>
            <person name="Rogov P."/>
            <person name="Ross K."/>
            <person name="Ryan E."/>
            <person name="Settipalli S."/>
            <person name="Shea T."/>
            <person name="Sherpa N."/>
            <person name="Shi L."/>
            <person name="Shih D."/>
            <person name="Sparrow T."/>
            <person name="Spaulding J."/>
            <person name="Stalker J."/>
            <person name="Stange-Thomann N."/>
            <person name="Stavropoulos S."/>
            <person name="Stone C."/>
            <person name="Strader C."/>
            <person name="Tesfaye S."/>
            <person name="Thomson T."/>
            <person name="Thoulutsang Y."/>
            <person name="Thoulutsang D."/>
            <person name="Topham K."/>
            <person name="Topping I."/>
            <person name="Tsamla T."/>
            <person name="Vassiliev H."/>
            <person name="Vo A."/>
            <person name="Wangchuk T."/>
            <person name="Wangdi T."/>
            <person name="Weiand M."/>
            <person name="Wilkinson J."/>
            <person name="Wilson A."/>
            <person name="Yadav S."/>
            <person name="Young G."/>
            <person name="Yu Q."/>
            <person name="Zembek L."/>
            <person name="Zhong D."/>
            <person name="Zimmer A."/>
            <person name="Zwirko Z."/>
            <person name="Jaffe D.B."/>
            <person name="Alvarez P."/>
            <person name="Brockman W."/>
            <person name="Butler J."/>
            <person name="Chin C."/>
            <person name="Gnerre S."/>
            <person name="Grabherr M."/>
            <person name="Kleber M."/>
            <person name="Mauceli E."/>
            <person name="MacCallum I."/>
        </authorList>
    </citation>
    <scope>NUCLEOTIDE SEQUENCE [LARGE SCALE GENOMIC DNA]</scope>
    <source>
        <strain evidence="16">Tucson 14030-0811.24</strain>
    </source>
</reference>
<dbReference type="PROSITE" id="PS50089">
    <property type="entry name" value="ZF_RING_2"/>
    <property type="match status" value="1"/>
</dbReference>
<feature type="region of interest" description="Disordered" evidence="12">
    <location>
        <begin position="1"/>
        <end position="62"/>
    </location>
</feature>
<keyword evidence="16" id="KW-1185">Reference proteome</keyword>
<keyword evidence="8" id="KW-0833">Ubl conjugation pathway</keyword>
<dbReference type="AlphaFoldDB" id="B4NG59"/>
<evidence type="ECO:0000313" key="15">
    <source>
        <dbReference type="EMBL" id="EDW83276.2"/>
    </source>
</evidence>
<dbReference type="GO" id="GO:0008270">
    <property type="term" value="F:zinc ion binding"/>
    <property type="evidence" value="ECO:0007669"/>
    <property type="project" value="UniProtKB-KW"/>
</dbReference>
<evidence type="ECO:0000256" key="1">
    <source>
        <dbReference type="ARBA" id="ARBA00000900"/>
    </source>
</evidence>
<feature type="domain" description="RING-type" evidence="14">
    <location>
        <begin position="77"/>
        <end position="116"/>
    </location>
</feature>
<evidence type="ECO:0000256" key="6">
    <source>
        <dbReference type="ARBA" id="ARBA00022723"/>
    </source>
</evidence>
<name>B4NG59_DROWI</name>
<feature type="transmembrane region" description="Helical" evidence="13">
    <location>
        <begin position="208"/>
        <end position="227"/>
    </location>
</feature>
<dbReference type="GO" id="GO:0016567">
    <property type="term" value="P:protein ubiquitination"/>
    <property type="evidence" value="ECO:0007669"/>
    <property type="project" value="UniProtKB-UniPathway"/>
</dbReference>
<dbReference type="eggNOG" id="KOG0823">
    <property type="taxonomic scope" value="Eukaryota"/>
</dbReference>
<dbReference type="EC" id="2.3.2.27" evidence="4"/>
<accession>B4NG59</accession>
<evidence type="ECO:0000256" key="10">
    <source>
        <dbReference type="ARBA" id="ARBA00023136"/>
    </source>
</evidence>
<feature type="compositionally biased region" description="Low complexity" evidence="12">
    <location>
        <begin position="39"/>
        <end position="53"/>
    </location>
</feature>
<evidence type="ECO:0000256" key="13">
    <source>
        <dbReference type="SAM" id="Phobius"/>
    </source>
</evidence>
<organism evidence="15 16">
    <name type="scientific">Drosophila willistoni</name>
    <name type="common">Fruit fly</name>
    <dbReference type="NCBI Taxonomy" id="7260"/>
    <lineage>
        <taxon>Eukaryota</taxon>
        <taxon>Metazoa</taxon>
        <taxon>Ecdysozoa</taxon>
        <taxon>Arthropoda</taxon>
        <taxon>Hexapoda</taxon>
        <taxon>Insecta</taxon>
        <taxon>Pterygota</taxon>
        <taxon>Neoptera</taxon>
        <taxon>Endopterygota</taxon>
        <taxon>Diptera</taxon>
        <taxon>Brachycera</taxon>
        <taxon>Muscomorpha</taxon>
        <taxon>Ephydroidea</taxon>
        <taxon>Drosophilidae</taxon>
        <taxon>Drosophila</taxon>
        <taxon>Sophophora</taxon>
    </lineage>
</organism>
<evidence type="ECO:0000256" key="5">
    <source>
        <dbReference type="ARBA" id="ARBA00022679"/>
    </source>
</evidence>
<evidence type="ECO:0000256" key="9">
    <source>
        <dbReference type="ARBA" id="ARBA00022833"/>
    </source>
</evidence>
<dbReference type="GO" id="GO:0006511">
    <property type="term" value="P:ubiquitin-dependent protein catabolic process"/>
    <property type="evidence" value="ECO:0007669"/>
    <property type="project" value="InterPro"/>
</dbReference>
<dbReference type="InterPro" id="IPR013083">
    <property type="entry name" value="Znf_RING/FYVE/PHD"/>
</dbReference>
<dbReference type="OrthoDB" id="302966at2759"/>
<evidence type="ECO:0000256" key="2">
    <source>
        <dbReference type="ARBA" id="ARBA00004308"/>
    </source>
</evidence>
<evidence type="ECO:0000259" key="14">
    <source>
        <dbReference type="PROSITE" id="PS50089"/>
    </source>
</evidence>
<keyword evidence="6" id="KW-0479">Metal-binding</keyword>
<comment type="pathway">
    <text evidence="3">Protein modification; protein ubiquitination.</text>
</comment>
<keyword evidence="13" id="KW-1133">Transmembrane helix</keyword>
<dbReference type="HOGENOM" id="CLU_091835_0_0_1"/>
<keyword evidence="13" id="KW-0812">Transmembrane</keyword>
<dbReference type="SMART" id="SM00184">
    <property type="entry name" value="RING"/>
    <property type="match status" value="1"/>
</dbReference>
<dbReference type="InterPro" id="IPR017907">
    <property type="entry name" value="Znf_RING_CS"/>
</dbReference>
<comment type="subcellular location">
    <subcellularLocation>
        <location evidence="2">Endomembrane system</location>
    </subcellularLocation>
</comment>
<dbReference type="InParanoid" id="B4NG59"/>
<sequence length="233" mass="26342">MLVDETEGSSSENSLDTVEEHELEITDNDAEDNEDNDSTDSTTVNMNSDSTNSGTDEGIPHLTRSQMNNQHLAPYICNVCKGYVRGAVITICGHLFCWTCLWPLLESRAYPNCPRCLRRLNLHEDIVPFHGEGPHAEATDANEVAQPGNVERPSGVYLNEYHPEWFAVNEFERLVLNALIESETERNLYDVLLKIPIYHPLIATCIKFLNGIQISLGLLMFILWGFFSLNERN</sequence>
<feature type="compositionally biased region" description="Acidic residues" evidence="12">
    <location>
        <begin position="25"/>
        <end position="38"/>
    </location>
</feature>
<keyword evidence="9" id="KW-0862">Zinc</keyword>
<dbReference type="GO" id="GO:0060255">
    <property type="term" value="P:regulation of macromolecule metabolic process"/>
    <property type="evidence" value="ECO:0007669"/>
    <property type="project" value="UniProtKB-ARBA"/>
</dbReference>
<proteinExistence type="predicted"/>
<keyword evidence="5" id="KW-0808">Transferase</keyword>
<evidence type="ECO:0000256" key="7">
    <source>
        <dbReference type="ARBA" id="ARBA00022771"/>
    </source>
</evidence>
<dbReference type="InterPro" id="IPR045103">
    <property type="entry name" value="RNF5/RNF185-like"/>
</dbReference>
<dbReference type="GO" id="GO:0061630">
    <property type="term" value="F:ubiquitin protein ligase activity"/>
    <property type="evidence" value="ECO:0007669"/>
    <property type="project" value="UniProtKB-EC"/>
</dbReference>
<comment type="catalytic activity">
    <reaction evidence="1">
        <text>S-ubiquitinyl-[E2 ubiquitin-conjugating enzyme]-L-cysteine + [acceptor protein]-L-lysine = [E2 ubiquitin-conjugating enzyme]-L-cysteine + N(6)-ubiquitinyl-[acceptor protein]-L-lysine.</text>
        <dbReference type="EC" id="2.3.2.27"/>
    </reaction>
</comment>
<evidence type="ECO:0000256" key="11">
    <source>
        <dbReference type="PROSITE-ProRule" id="PRU00175"/>
    </source>
</evidence>
<dbReference type="UniPathway" id="UPA00143"/>